<dbReference type="AlphaFoldDB" id="A0ABD1IEM3"/>
<keyword evidence="3" id="KW-1185">Reference proteome</keyword>
<dbReference type="EMBL" id="JBEAFC010000002">
    <property type="protein sequence ID" value="KAL1567157.1"/>
    <property type="molecule type" value="Genomic_DNA"/>
</dbReference>
<proteinExistence type="predicted"/>
<dbReference type="Proteomes" id="UP001567538">
    <property type="component" value="Unassembled WGS sequence"/>
</dbReference>
<accession>A0ABD1IEM3</accession>
<evidence type="ECO:0000313" key="2">
    <source>
        <dbReference type="EMBL" id="KAL1567157.1"/>
    </source>
</evidence>
<gene>
    <name evidence="2" type="ORF">AAHA92_02669</name>
</gene>
<feature type="compositionally biased region" description="Basic and acidic residues" evidence="1">
    <location>
        <begin position="38"/>
        <end position="50"/>
    </location>
</feature>
<protein>
    <submittedName>
        <fullName evidence="2">Uncharacterized protein</fullName>
    </submittedName>
</protein>
<name>A0ABD1IEM3_SALDI</name>
<feature type="region of interest" description="Disordered" evidence="1">
    <location>
        <begin position="14"/>
        <end position="76"/>
    </location>
</feature>
<evidence type="ECO:0000256" key="1">
    <source>
        <dbReference type="SAM" id="MobiDB-lite"/>
    </source>
</evidence>
<organism evidence="2 3">
    <name type="scientific">Salvia divinorum</name>
    <name type="common">Maria pastora</name>
    <name type="synonym">Diviner's sage</name>
    <dbReference type="NCBI Taxonomy" id="28513"/>
    <lineage>
        <taxon>Eukaryota</taxon>
        <taxon>Viridiplantae</taxon>
        <taxon>Streptophyta</taxon>
        <taxon>Embryophyta</taxon>
        <taxon>Tracheophyta</taxon>
        <taxon>Spermatophyta</taxon>
        <taxon>Magnoliopsida</taxon>
        <taxon>eudicotyledons</taxon>
        <taxon>Gunneridae</taxon>
        <taxon>Pentapetalae</taxon>
        <taxon>asterids</taxon>
        <taxon>lamiids</taxon>
        <taxon>Lamiales</taxon>
        <taxon>Lamiaceae</taxon>
        <taxon>Nepetoideae</taxon>
        <taxon>Mentheae</taxon>
        <taxon>Salviinae</taxon>
        <taxon>Salvia</taxon>
        <taxon>Salvia subgen. Calosphace</taxon>
    </lineage>
</organism>
<comment type="caution">
    <text evidence="2">The sequence shown here is derived from an EMBL/GenBank/DDBJ whole genome shotgun (WGS) entry which is preliminary data.</text>
</comment>
<reference evidence="2 3" key="1">
    <citation type="submission" date="2024-06" db="EMBL/GenBank/DDBJ databases">
        <title>A chromosome level genome sequence of Diviner's sage (Salvia divinorum).</title>
        <authorList>
            <person name="Ford S.A."/>
            <person name="Ro D.-K."/>
            <person name="Ness R.W."/>
            <person name="Phillips M.A."/>
        </authorList>
    </citation>
    <scope>NUCLEOTIDE SEQUENCE [LARGE SCALE GENOMIC DNA]</scope>
    <source>
        <strain evidence="2">SAF-2024a</strain>
        <tissue evidence="2">Leaf</tissue>
    </source>
</reference>
<sequence>MCIWNSELVFSSKMARKRKTTRELEEEEEYGSQTDDQQSEHHKRTEHECGSGDVSGSESHSTGDEIDGADNHGGPF</sequence>
<evidence type="ECO:0000313" key="3">
    <source>
        <dbReference type="Proteomes" id="UP001567538"/>
    </source>
</evidence>